<gene>
    <name evidence="3" type="ORF">PCOR1329_LOCUS60464</name>
</gene>
<reference evidence="3" key="1">
    <citation type="submission" date="2023-10" db="EMBL/GenBank/DDBJ databases">
        <authorList>
            <person name="Chen Y."/>
            <person name="Shah S."/>
            <person name="Dougan E. K."/>
            <person name="Thang M."/>
            <person name="Chan C."/>
        </authorList>
    </citation>
    <scope>NUCLEOTIDE SEQUENCE [LARGE SCALE GENOMIC DNA]</scope>
</reference>
<name>A0ABN9VR18_9DINO</name>
<proteinExistence type="predicted"/>
<feature type="transmembrane region" description="Helical" evidence="1">
    <location>
        <begin position="197"/>
        <end position="220"/>
    </location>
</feature>
<feature type="transmembrane region" description="Helical" evidence="1">
    <location>
        <begin position="465"/>
        <end position="487"/>
    </location>
</feature>
<evidence type="ECO:0000256" key="1">
    <source>
        <dbReference type="SAM" id="Phobius"/>
    </source>
</evidence>
<feature type="transmembrane region" description="Helical" evidence="1">
    <location>
        <begin position="365"/>
        <end position="385"/>
    </location>
</feature>
<evidence type="ECO:0000256" key="2">
    <source>
        <dbReference type="SAM" id="SignalP"/>
    </source>
</evidence>
<evidence type="ECO:0000313" key="3">
    <source>
        <dbReference type="EMBL" id="CAK0875917.1"/>
    </source>
</evidence>
<feature type="signal peptide" evidence="2">
    <location>
        <begin position="1"/>
        <end position="32"/>
    </location>
</feature>
<feature type="transmembrane region" description="Helical" evidence="1">
    <location>
        <begin position="306"/>
        <end position="325"/>
    </location>
</feature>
<sequence>MVATHAVARTCPSAIAPLAVFWLLASLARGNATDNIYGMSNVLNNTASHRLVSFFWGSGCHNLWSADVTRAWVVQEVIPFEVDLTHWRFQVQIDFRRSPFAETRDDLISQSFAGRGIVSTDLNNNGIWTVLSGGPAVIHCDPVDDDLDAVHIPVETPGGKIYFTLSLCFLAGTFWYLRQLVFVKGEEYQYRWLHVSGLVPVLLYLVTHMVVAFRPAELWWDWSRYMMRSPGSVKRVEVQGVRSGIKLEDIKRFALSYLQVHHTYLPTSDNCQAYARALAEYVGNGGTQLLIQTVANAVGEPFMLRFFVHVCLVISLFVMSNMFILSMNSEYSADIACQRITNMCLSELPKRWADTLSNIIGLSRYLVVLQLCISVVCGMFAAVLGDVSLLPICIAMLMFGLWSACSGLFFGLVDNPPPLPQCFQTVAQEKAMLRLCKFYVITYLIVAVLYCTLPDVRQDIYKRNHTIAIMENVLSLFWIMASAHLLYTEFLTQLPPLPEYHDCARALAYEYHAIPSEGTTEEETEDEREEDLCPLRPAIEEELTVEQRMKIDMGIEAASAAAEFAAMIGDADYVVAFWRELAVVEAHCPMIGRAEIITRCDDLNASRGHPRLWDLVGMDPFPVRLERRTEGEAANPSERSPEQLAVQRFMATVNAGQRAHRPLRAVATQCSTQARSVFVRVDAVSPRIEIEEEQMYAGVYAATAAAEFAAMIGDADCGALVFWRELAAVEAHCPMIGRAEIITRCDDLNASRGRPRLRDLVGMDLPPVRLERRI</sequence>
<dbReference type="Proteomes" id="UP001189429">
    <property type="component" value="Unassembled WGS sequence"/>
</dbReference>
<comment type="caution">
    <text evidence="3">The sequence shown here is derived from an EMBL/GenBank/DDBJ whole genome shotgun (WGS) entry which is preliminary data.</text>
</comment>
<feature type="transmembrane region" description="Helical" evidence="1">
    <location>
        <begin position="392"/>
        <end position="412"/>
    </location>
</feature>
<keyword evidence="1" id="KW-0472">Membrane</keyword>
<keyword evidence="1" id="KW-1133">Transmembrane helix</keyword>
<feature type="chain" id="PRO_5047239096" evidence="2">
    <location>
        <begin position="33"/>
        <end position="774"/>
    </location>
</feature>
<organism evidence="3 4">
    <name type="scientific">Prorocentrum cordatum</name>
    <dbReference type="NCBI Taxonomy" id="2364126"/>
    <lineage>
        <taxon>Eukaryota</taxon>
        <taxon>Sar</taxon>
        <taxon>Alveolata</taxon>
        <taxon>Dinophyceae</taxon>
        <taxon>Prorocentrales</taxon>
        <taxon>Prorocentraceae</taxon>
        <taxon>Prorocentrum</taxon>
    </lineage>
</organism>
<accession>A0ABN9VR18</accession>
<keyword evidence="2" id="KW-0732">Signal</keyword>
<keyword evidence="4" id="KW-1185">Reference proteome</keyword>
<feature type="transmembrane region" description="Helical" evidence="1">
    <location>
        <begin position="432"/>
        <end position="453"/>
    </location>
</feature>
<feature type="transmembrane region" description="Helical" evidence="1">
    <location>
        <begin position="161"/>
        <end position="177"/>
    </location>
</feature>
<dbReference type="EMBL" id="CAUYUJ010017572">
    <property type="protein sequence ID" value="CAK0875917.1"/>
    <property type="molecule type" value="Genomic_DNA"/>
</dbReference>
<keyword evidence="1" id="KW-0812">Transmembrane</keyword>
<evidence type="ECO:0000313" key="4">
    <source>
        <dbReference type="Proteomes" id="UP001189429"/>
    </source>
</evidence>
<protein>
    <submittedName>
        <fullName evidence="3">Uncharacterized protein</fullName>
    </submittedName>
</protein>